<dbReference type="Proteomes" id="UP000308133">
    <property type="component" value="Unassembled WGS sequence"/>
</dbReference>
<feature type="region of interest" description="Disordered" evidence="3">
    <location>
        <begin position="1"/>
        <end position="68"/>
    </location>
</feature>
<name>A0A4U7B3B9_9PEZI</name>
<dbReference type="EMBL" id="PTQR01000066">
    <property type="protein sequence ID" value="TKX22584.1"/>
    <property type="molecule type" value="Genomic_DNA"/>
</dbReference>
<accession>A0A4U7B3B9</accession>
<evidence type="ECO:0000256" key="1">
    <source>
        <dbReference type="ARBA" id="ARBA00005736"/>
    </source>
</evidence>
<dbReference type="AlphaFoldDB" id="A0A4U7B3B9"/>
<keyword evidence="2" id="KW-0819">tRNA processing</keyword>
<dbReference type="PANTHER" id="PTHR21027:SF1">
    <property type="entry name" value="TRNA-SPLICING ENDONUCLEASE SUBUNIT SEN54"/>
    <property type="match status" value="1"/>
</dbReference>
<evidence type="ECO:0000256" key="2">
    <source>
        <dbReference type="ARBA" id="ARBA00022694"/>
    </source>
</evidence>
<feature type="compositionally biased region" description="Low complexity" evidence="3">
    <location>
        <begin position="408"/>
        <end position="419"/>
    </location>
</feature>
<feature type="domain" description="tRNA-splicing endonuclease subunit Sen54 N-terminal" evidence="4">
    <location>
        <begin position="70"/>
        <end position="150"/>
    </location>
</feature>
<evidence type="ECO:0000256" key="3">
    <source>
        <dbReference type="SAM" id="MobiDB-lite"/>
    </source>
</evidence>
<feature type="region of interest" description="Disordered" evidence="3">
    <location>
        <begin position="396"/>
        <end position="419"/>
    </location>
</feature>
<dbReference type="Pfam" id="PF12928">
    <property type="entry name" value="tRNA_int_end_N2"/>
    <property type="match status" value="1"/>
</dbReference>
<evidence type="ECO:0000259" key="4">
    <source>
        <dbReference type="Pfam" id="PF12928"/>
    </source>
</evidence>
<sequence>MADVDEDVINTKNVVEEEDAAEEEAPDWTTFASVTKAKSGTIPKRGEKDFESHGTSTQSKRLDASRQAMHDALSFQRVHQPKKQNLAVYHAETNTAYIDSPHSTLFKSMGKNHSPKDDPLNEVRPNANRLWLLPEEILYLIERGTVDCRWPAQEDDANGLGLPMSLQGAHATFIGLADQHNDGLSFERYSVYSYLKRAGYSVHRAPTWSDAAGSFEKNSFPPLPGTWSRLGLSTASWKKWWASTGGPSMVDRATGPLASRRTFRSYPDIYRSLALIDWYDPSDQIDTGATPRSQTLRVTWHVWKPNNTTYKKSKPGPPDFHIAVMDSRSTGLPSLADLSGLIDTQQYAPPPDGMQMYPKLKHGYKSIILAVVDEGVSSFIRLSDAAFGLEPLYAREFKPNKGKGGGRRPNQGKQQGKKA</sequence>
<proteinExistence type="inferred from homology"/>
<dbReference type="InterPro" id="IPR024336">
    <property type="entry name" value="tRNA_splic_suSen54_N"/>
</dbReference>
<dbReference type="GO" id="GO:0000214">
    <property type="term" value="C:tRNA-intron endonuclease complex"/>
    <property type="evidence" value="ECO:0007669"/>
    <property type="project" value="TreeGrafter"/>
</dbReference>
<dbReference type="GO" id="GO:0000379">
    <property type="term" value="P:tRNA-type intron splice site recognition and cleavage"/>
    <property type="evidence" value="ECO:0007669"/>
    <property type="project" value="TreeGrafter"/>
</dbReference>
<evidence type="ECO:0000313" key="6">
    <source>
        <dbReference type="Proteomes" id="UP000308133"/>
    </source>
</evidence>
<protein>
    <recommendedName>
        <fullName evidence="4">tRNA-splicing endonuclease subunit Sen54 N-terminal domain-containing protein</fullName>
    </recommendedName>
</protein>
<reference evidence="5 6" key="1">
    <citation type="submission" date="2018-02" db="EMBL/GenBank/DDBJ databases">
        <title>Draft genome sequences of Elsinoe sp., causing black scab on jojoba.</title>
        <authorList>
            <person name="Stodart B."/>
            <person name="Jeffress S."/>
            <person name="Ash G."/>
            <person name="Arun Chinnappa K."/>
        </authorList>
    </citation>
    <scope>NUCLEOTIDE SEQUENCE [LARGE SCALE GENOMIC DNA]</scope>
    <source>
        <strain evidence="5 6">Hillstone_2</strain>
    </source>
</reference>
<gene>
    <name evidence="5" type="ORF">C1H76_5367</name>
</gene>
<dbReference type="InterPro" id="IPR024337">
    <property type="entry name" value="tRNA_splic_suSen54"/>
</dbReference>
<comment type="caution">
    <text evidence="5">The sequence shown here is derived from an EMBL/GenBank/DDBJ whole genome shotgun (WGS) entry which is preliminary data.</text>
</comment>
<comment type="similarity">
    <text evidence="1">Belongs to the SEN54 family.</text>
</comment>
<feature type="compositionally biased region" description="Acidic residues" evidence="3">
    <location>
        <begin position="16"/>
        <end position="26"/>
    </location>
</feature>
<organism evidence="5 6">
    <name type="scientific">Elsinoe australis</name>
    <dbReference type="NCBI Taxonomy" id="40998"/>
    <lineage>
        <taxon>Eukaryota</taxon>
        <taxon>Fungi</taxon>
        <taxon>Dikarya</taxon>
        <taxon>Ascomycota</taxon>
        <taxon>Pezizomycotina</taxon>
        <taxon>Dothideomycetes</taxon>
        <taxon>Dothideomycetidae</taxon>
        <taxon>Myriangiales</taxon>
        <taxon>Elsinoaceae</taxon>
        <taxon>Elsinoe</taxon>
    </lineage>
</organism>
<dbReference type="PANTHER" id="PTHR21027">
    <property type="entry name" value="TRNA-SPLICING ENDONUCLEASE SUBUNIT SEN54"/>
    <property type="match status" value="1"/>
</dbReference>
<evidence type="ECO:0000313" key="5">
    <source>
        <dbReference type="EMBL" id="TKX22584.1"/>
    </source>
</evidence>